<dbReference type="SMART" id="SM00267">
    <property type="entry name" value="GGDEF"/>
    <property type="match status" value="1"/>
</dbReference>
<dbReference type="EMBL" id="AP024169">
    <property type="protein sequence ID" value="BCN32166.1"/>
    <property type="molecule type" value="Genomic_DNA"/>
</dbReference>
<organism evidence="3 4">
    <name type="scientific">Anaeromicropila herbilytica</name>
    <dbReference type="NCBI Taxonomy" id="2785025"/>
    <lineage>
        <taxon>Bacteria</taxon>
        <taxon>Bacillati</taxon>
        <taxon>Bacillota</taxon>
        <taxon>Clostridia</taxon>
        <taxon>Lachnospirales</taxon>
        <taxon>Lachnospiraceae</taxon>
        <taxon>Anaeromicropila</taxon>
    </lineage>
</organism>
<dbReference type="AlphaFoldDB" id="A0A7R7IEM4"/>
<dbReference type="InterPro" id="IPR029787">
    <property type="entry name" value="Nucleotide_cyclase"/>
</dbReference>
<dbReference type="GO" id="GO:1902201">
    <property type="term" value="P:negative regulation of bacterial-type flagellum-dependent cell motility"/>
    <property type="evidence" value="ECO:0007669"/>
    <property type="project" value="TreeGrafter"/>
</dbReference>
<dbReference type="Gene3D" id="3.30.70.270">
    <property type="match status" value="1"/>
</dbReference>
<dbReference type="Proteomes" id="UP000595897">
    <property type="component" value="Chromosome"/>
</dbReference>
<dbReference type="PANTHER" id="PTHR45138:SF9">
    <property type="entry name" value="DIGUANYLATE CYCLASE DGCM-RELATED"/>
    <property type="match status" value="1"/>
</dbReference>
<keyword evidence="1" id="KW-0472">Membrane</keyword>
<accession>A0A7R7IEM4</accession>
<keyword evidence="1" id="KW-1133">Transmembrane helix</keyword>
<dbReference type="FunFam" id="3.30.70.270:FF:000001">
    <property type="entry name" value="Diguanylate cyclase domain protein"/>
    <property type="match status" value="1"/>
</dbReference>
<dbReference type="PANTHER" id="PTHR45138">
    <property type="entry name" value="REGULATORY COMPONENTS OF SENSORY TRANSDUCTION SYSTEM"/>
    <property type="match status" value="1"/>
</dbReference>
<protein>
    <recommendedName>
        <fullName evidence="2">GGDEF domain-containing protein</fullName>
    </recommendedName>
</protein>
<evidence type="ECO:0000259" key="2">
    <source>
        <dbReference type="PROSITE" id="PS50887"/>
    </source>
</evidence>
<sequence length="392" mass="45239">MDGIKDIVWNVLRRVKNKSLLKEYNALSPRLKKNIEIDLQFLNIKRVAIFILVFMLLPAFNIIAVIYEESELINYKIIINSIVLLILFIYLAVINLCITKNKSEKYQLLYLSFWIFFVIGFYGLSHLDMTVNQQLIIYIILFVSLCNVPILPSGEYKYIFSLQIVLIAVMVISGRHDSMLILNLIIISGTSYAFSRLNYNTYLDIQIKEKKLEEINSDLTELASRDSLTGLLNRRGLDEKLELLWPLCIRDQQSAVIIMLDIDYFKKYNDRYGHAEGDRCLREVADAIKKAAKRKTDVIARIGGEEFLVFAHNADSVQALQLAMEIKQNVEEIELNTINSNEIIKVTVSIGIETMVPEREDNFLDLYIKADTALYEAKETGRNCIIMCNKMY</sequence>
<dbReference type="CDD" id="cd01949">
    <property type="entry name" value="GGDEF"/>
    <property type="match status" value="1"/>
</dbReference>
<dbReference type="InterPro" id="IPR000160">
    <property type="entry name" value="GGDEF_dom"/>
</dbReference>
<dbReference type="SUPFAM" id="SSF55073">
    <property type="entry name" value="Nucleotide cyclase"/>
    <property type="match status" value="1"/>
</dbReference>
<dbReference type="Pfam" id="PF00990">
    <property type="entry name" value="GGDEF"/>
    <property type="match status" value="1"/>
</dbReference>
<dbReference type="GO" id="GO:0043709">
    <property type="term" value="P:cell adhesion involved in single-species biofilm formation"/>
    <property type="evidence" value="ECO:0007669"/>
    <property type="project" value="TreeGrafter"/>
</dbReference>
<feature type="transmembrane region" description="Helical" evidence="1">
    <location>
        <begin position="73"/>
        <end position="96"/>
    </location>
</feature>
<gene>
    <name evidence="3" type="ORF">bsdtb5_34610</name>
</gene>
<keyword evidence="4" id="KW-1185">Reference proteome</keyword>
<dbReference type="RefSeq" id="WP_271713235.1">
    <property type="nucleotide sequence ID" value="NZ_AP024169.1"/>
</dbReference>
<reference evidence="3 4" key="1">
    <citation type="submission" date="2020-11" db="EMBL/GenBank/DDBJ databases">
        <title>Draft genome sequencing of a Lachnospiraceae strain isolated from anoxic soil subjected to BSD treatment.</title>
        <authorList>
            <person name="Uek A."/>
            <person name="Tonouchi A."/>
        </authorList>
    </citation>
    <scope>NUCLEOTIDE SEQUENCE [LARGE SCALE GENOMIC DNA]</scope>
    <source>
        <strain evidence="3 4">TB5</strain>
    </source>
</reference>
<keyword evidence="1" id="KW-0812">Transmembrane</keyword>
<evidence type="ECO:0000313" key="3">
    <source>
        <dbReference type="EMBL" id="BCN32166.1"/>
    </source>
</evidence>
<feature type="transmembrane region" description="Helical" evidence="1">
    <location>
        <begin position="180"/>
        <end position="199"/>
    </location>
</feature>
<feature type="transmembrane region" description="Helical" evidence="1">
    <location>
        <begin position="108"/>
        <end position="125"/>
    </location>
</feature>
<evidence type="ECO:0000313" key="4">
    <source>
        <dbReference type="Proteomes" id="UP000595897"/>
    </source>
</evidence>
<feature type="transmembrane region" description="Helical" evidence="1">
    <location>
        <begin position="158"/>
        <end position="174"/>
    </location>
</feature>
<dbReference type="NCBIfam" id="TIGR00254">
    <property type="entry name" value="GGDEF"/>
    <property type="match status" value="1"/>
</dbReference>
<feature type="transmembrane region" description="Helical" evidence="1">
    <location>
        <begin position="47"/>
        <end position="67"/>
    </location>
</feature>
<dbReference type="GO" id="GO:0005886">
    <property type="term" value="C:plasma membrane"/>
    <property type="evidence" value="ECO:0007669"/>
    <property type="project" value="TreeGrafter"/>
</dbReference>
<feature type="domain" description="GGDEF" evidence="2">
    <location>
        <begin position="253"/>
        <end position="390"/>
    </location>
</feature>
<proteinExistence type="predicted"/>
<evidence type="ECO:0000256" key="1">
    <source>
        <dbReference type="SAM" id="Phobius"/>
    </source>
</evidence>
<dbReference type="GO" id="GO:0052621">
    <property type="term" value="F:diguanylate cyclase activity"/>
    <property type="evidence" value="ECO:0007669"/>
    <property type="project" value="TreeGrafter"/>
</dbReference>
<dbReference type="InterPro" id="IPR050469">
    <property type="entry name" value="Diguanylate_Cyclase"/>
</dbReference>
<feature type="transmembrane region" description="Helical" evidence="1">
    <location>
        <begin position="131"/>
        <end position="151"/>
    </location>
</feature>
<dbReference type="KEGG" id="ahb:bsdtb5_34610"/>
<dbReference type="PROSITE" id="PS50887">
    <property type="entry name" value="GGDEF"/>
    <property type="match status" value="1"/>
</dbReference>
<name>A0A7R7IEM4_9FIRM</name>
<dbReference type="InterPro" id="IPR043128">
    <property type="entry name" value="Rev_trsase/Diguanyl_cyclase"/>
</dbReference>